<evidence type="ECO:0000313" key="1">
    <source>
        <dbReference type="EMBL" id="KAF2027899.1"/>
    </source>
</evidence>
<dbReference type="Proteomes" id="UP000799777">
    <property type="component" value="Unassembled WGS sequence"/>
</dbReference>
<comment type="caution">
    <text evidence="1">The sequence shown here is derived from an EMBL/GenBank/DDBJ whole genome shotgun (WGS) entry which is preliminary data.</text>
</comment>
<dbReference type="PANTHER" id="PTHR35043:SF7">
    <property type="entry name" value="TRANSCRIPTION FACTOR DOMAIN-CONTAINING PROTEIN"/>
    <property type="match status" value="1"/>
</dbReference>
<dbReference type="OrthoDB" id="9451547at2759"/>
<gene>
    <name evidence="1" type="ORF">EK21DRAFT_12667</name>
</gene>
<feature type="non-terminal residue" evidence="1">
    <location>
        <position position="199"/>
    </location>
</feature>
<dbReference type="AlphaFoldDB" id="A0A9P4LLE0"/>
<dbReference type="EMBL" id="ML978220">
    <property type="protein sequence ID" value="KAF2027899.1"/>
    <property type="molecule type" value="Genomic_DNA"/>
</dbReference>
<proteinExistence type="predicted"/>
<name>A0A9P4LLE0_9PLEO</name>
<feature type="non-terminal residue" evidence="1">
    <location>
        <position position="1"/>
    </location>
</feature>
<evidence type="ECO:0000313" key="2">
    <source>
        <dbReference type="Proteomes" id="UP000799777"/>
    </source>
</evidence>
<keyword evidence="2" id="KW-1185">Reference proteome</keyword>
<reference evidence="1" key="1">
    <citation type="journal article" date="2020" name="Stud. Mycol.">
        <title>101 Dothideomycetes genomes: a test case for predicting lifestyles and emergence of pathogens.</title>
        <authorList>
            <person name="Haridas S."/>
            <person name="Albert R."/>
            <person name="Binder M."/>
            <person name="Bloem J."/>
            <person name="Labutti K."/>
            <person name="Salamov A."/>
            <person name="Andreopoulos B."/>
            <person name="Baker S."/>
            <person name="Barry K."/>
            <person name="Bills G."/>
            <person name="Bluhm B."/>
            <person name="Cannon C."/>
            <person name="Castanera R."/>
            <person name="Culley D."/>
            <person name="Daum C."/>
            <person name="Ezra D."/>
            <person name="Gonzalez J."/>
            <person name="Henrissat B."/>
            <person name="Kuo A."/>
            <person name="Liang C."/>
            <person name="Lipzen A."/>
            <person name="Lutzoni F."/>
            <person name="Magnuson J."/>
            <person name="Mondo S."/>
            <person name="Nolan M."/>
            <person name="Ohm R."/>
            <person name="Pangilinan J."/>
            <person name="Park H.-J."/>
            <person name="Ramirez L."/>
            <person name="Alfaro M."/>
            <person name="Sun H."/>
            <person name="Tritt A."/>
            <person name="Yoshinaga Y."/>
            <person name="Zwiers L.-H."/>
            <person name="Turgeon B."/>
            <person name="Goodwin S."/>
            <person name="Spatafora J."/>
            <person name="Crous P."/>
            <person name="Grigoriev I."/>
        </authorList>
    </citation>
    <scope>NUCLEOTIDE SEQUENCE</scope>
    <source>
        <strain evidence="1">CBS 110217</strain>
    </source>
</reference>
<sequence>GWYSAPNYSDTLDIIWPCLFTNFLCCWSAIHPDIPHQTAPWHQRYLERTVCLLLGAVTPELFIYFAYQERHLARGCCQQNKAALAEGHWSMTHALFAEMGGYAVEVETIEPPDADNPPVLRLYNESSIYQETWCTKEDILDKGKADNLVKSLTIIQLVWLLVQSSARFIQQLPLTTLELRTMTYIPCAMLMYYFWWEKP</sequence>
<dbReference type="PANTHER" id="PTHR35043">
    <property type="entry name" value="TRANSCRIPTION FACTOR DOMAIN-CONTAINING PROTEIN"/>
    <property type="match status" value="1"/>
</dbReference>
<organism evidence="1 2">
    <name type="scientific">Setomelanomma holmii</name>
    <dbReference type="NCBI Taxonomy" id="210430"/>
    <lineage>
        <taxon>Eukaryota</taxon>
        <taxon>Fungi</taxon>
        <taxon>Dikarya</taxon>
        <taxon>Ascomycota</taxon>
        <taxon>Pezizomycotina</taxon>
        <taxon>Dothideomycetes</taxon>
        <taxon>Pleosporomycetidae</taxon>
        <taxon>Pleosporales</taxon>
        <taxon>Pleosporineae</taxon>
        <taxon>Phaeosphaeriaceae</taxon>
        <taxon>Setomelanomma</taxon>
    </lineage>
</organism>
<accession>A0A9P4LLE0</accession>
<protein>
    <submittedName>
        <fullName evidence="1">Uncharacterized protein</fullName>
    </submittedName>
</protein>